<name>A0AAV4YE45_CAEEX</name>
<evidence type="ECO:0000313" key="3">
    <source>
        <dbReference type="Proteomes" id="UP001054945"/>
    </source>
</evidence>
<evidence type="ECO:0000256" key="1">
    <source>
        <dbReference type="SAM" id="MobiDB-lite"/>
    </source>
</evidence>
<dbReference type="AlphaFoldDB" id="A0AAV4YE45"/>
<feature type="compositionally biased region" description="Basic and acidic residues" evidence="1">
    <location>
        <begin position="120"/>
        <end position="130"/>
    </location>
</feature>
<comment type="caution">
    <text evidence="2">The sequence shown here is derived from an EMBL/GenBank/DDBJ whole genome shotgun (WGS) entry which is preliminary data.</text>
</comment>
<keyword evidence="3" id="KW-1185">Reference proteome</keyword>
<reference evidence="2 3" key="1">
    <citation type="submission" date="2021-06" db="EMBL/GenBank/DDBJ databases">
        <title>Caerostris extrusa draft genome.</title>
        <authorList>
            <person name="Kono N."/>
            <person name="Arakawa K."/>
        </authorList>
    </citation>
    <scope>NUCLEOTIDE SEQUENCE [LARGE SCALE GENOMIC DNA]</scope>
</reference>
<dbReference type="EMBL" id="BPLR01019094">
    <property type="protein sequence ID" value="GIZ04494.1"/>
    <property type="molecule type" value="Genomic_DNA"/>
</dbReference>
<feature type="region of interest" description="Disordered" evidence="1">
    <location>
        <begin position="120"/>
        <end position="153"/>
    </location>
</feature>
<protein>
    <submittedName>
        <fullName evidence="2">Uncharacterized protein</fullName>
    </submittedName>
</protein>
<proteinExistence type="predicted"/>
<organism evidence="2 3">
    <name type="scientific">Caerostris extrusa</name>
    <name type="common">Bark spider</name>
    <name type="synonym">Caerostris bankana</name>
    <dbReference type="NCBI Taxonomy" id="172846"/>
    <lineage>
        <taxon>Eukaryota</taxon>
        <taxon>Metazoa</taxon>
        <taxon>Ecdysozoa</taxon>
        <taxon>Arthropoda</taxon>
        <taxon>Chelicerata</taxon>
        <taxon>Arachnida</taxon>
        <taxon>Araneae</taxon>
        <taxon>Araneomorphae</taxon>
        <taxon>Entelegynae</taxon>
        <taxon>Araneoidea</taxon>
        <taxon>Araneidae</taxon>
        <taxon>Caerostris</taxon>
    </lineage>
</organism>
<sequence length="170" mass="18790">MRQGGMRENSFILSGFLEVNQNLHQLLLEILKFQADLRFKKRSTPIFETRRSMWVTQLRFPGATNDAETKTLFFRDWGGRGDGAHTTCPIHPVTSSHEFLHNPGIPLPPVIMRFSSANDFRRPSEDEHHPAGTPGQDAEGAPGRGAAAPVPRVPAALRPVPAIPVIHSSV</sequence>
<feature type="compositionally biased region" description="Low complexity" evidence="1">
    <location>
        <begin position="140"/>
        <end position="153"/>
    </location>
</feature>
<accession>A0AAV4YE45</accession>
<gene>
    <name evidence="2" type="ORF">CEXT_709201</name>
</gene>
<evidence type="ECO:0000313" key="2">
    <source>
        <dbReference type="EMBL" id="GIZ04494.1"/>
    </source>
</evidence>
<dbReference type="Proteomes" id="UP001054945">
    <property type="component" value="Unassembled WGS sequence"/>
</dbReference>